<name>A0ABQ5II22_9ASTR</name>
<dbReference type="EMBL" id="BQNB010020805">
    <property type="protein sequence ID" value="GJT99813.1"/>
    <property type="molecule type" value="Genomic_DNA"/>
</dbReference>
<sequence>MLDHSKPNVRFIWMAKEWFHSNPSNDFGLREPSRDVIVNKNNSGLQRISKLHPSYMALQYPLLFSYGEDGFHEKIPYHRNTGERKTKRGNPVEIDDIISVELPSPIDDPEGYKVVTEYMLHSPCGADAKYAPCITDGTCSKHFPKSFLAKTVIDEDGYALYRRRNN</sequence>
<accession>A0ABQ5II22</accession>
<evidence type="ECO:0000313" key="2">
    <source>
        <dbReference type="Proteomes" id="UP001151760"/>
    </source>
</evidence>
<keyword evidence="2" id="KW-1185">Reference proteome</keyword>
<proteinExistence type="predicted"/>
<organism evidence="1 2">
    <name type="scientific">Tanacetum coccineum</name>
    <dbReference type="NCBI Taxonomy" id="301880"/>
    <lineage>
        <taxon>Eukaryota</taxon>
        <taxon>Viridiplantae</taxon>
        <taxon>Streptophyta</taxon>
        <taxon>Embryophyta</taxon>
        <taxon>Tracheophyta</taxon>
        <taxon>Spermatophyta</taxon>
        <taxon>Magnoliopsida</taxon>
        <taxon>eudicotyledons</taxon>
        <taxon>Gunneridae</taxon>
        <taxon>Pentapetalae</taxon>
        <taxon>asterids</taxon>
        <taxon>campanulids</taxon>
        <taxon>Asterales</taxon>
        <taxon>Asteraceae</taxon>
        <taxon>Asteroideae</taxon>
        <taxon>Anthemideae</taxon>
        <taxon>Anthemidinae</taxon>
        <taxon>Tanacetum</taxon>
    </lineage>
</organism>
<dbReference type="PANTHER" id="PTHR45786">
    <property type="entry name" value="DNA BINDING PROTEIN-LIKE"/>
    <property type="match status" value="1"/>
</dbReference>
<comment type="caution">
    <text evidence="1">The sequence shown here is derived from an EMBL/GenBank/DDBJ whole genome shotgun (WGS) entry which is preliminary data.</text>
</comment>
<evidence type="ECO:0000313" key="1">
    <source>
        <dbReference type="EMBL" id="GJT99813.1"/>
    </source>
</evidence>
<dbReference type="PANTHER" id="PTHR45786:SF74">
    <property type="entry name" value="ATP-DEPENDENT DNA HELICASE"/>
    <property type="match status" value="1"/>
</dbReference>
<gene>
    <name evidence="1" type="ORF">Tco_1110152</name>
</gene>
<reference evidence="1" key="1">
    <citation type="journal article" date="2022" name="Int. J. Mol. Sci.">
        <title>Draft Genome of Tanacetum Coccineum: Genomic Comparison of Closely Related Tanacetum-Family Plants.</title>
        <authorList>
            <person name="Yamashiro T."/>
            <person name="Shiraishi A."/>
            <person name="Nakayama K."/>
            <person name="Satake H."/>
        </authorList>
    </citation>
    <scope>NUCLEOTIDE SEQUENCE</scope>
</reference>
<reference evidence="1" key="2">
    <citation type="submission" date="2022-01" db="EMBL/GenBank/DDBJ databases">
        <authorList>
            <person name="Yamashiro T."/>
            <person name="Shiraishi A."/>
            <person name="Satake H."/>
            <person name="Nakayama K."/>
        </authorList>
    </citation>
    <scope>NUCLEOTIDE SEQUENCE</scope>
</reference>
<dbReference type="Proteomes" id="UP001151760">
    <property type="component" value="Unassembled WGS sequence"/>
</dbReference>
<protein>
    <submittedName>
        <fullName evidence="1">Uncharacterized protein</fullName>
    </submittedName>
</protein>